<comment type="catalytic activity">
    <reaction evidence="5">
        <text>apo-[citrate lyase ACP] + 2'-(5''-triphospho-alpha-D-ribosyl)-3'-dephospho-CoA = holo-[citrate lyase ACP] + diphosphate</text>
        <dbReference type="Rhea" id="RHEA:16333"/>
        <dbReference type="Rhea" id="RHEA-COMP:10157"/>
        <dbReference type="Rhea" id="RHEA-COMP:10158"/>
        <dbReference type="ChEBI" id="CHEBI:29999"/>
        <dbReference type="ChEBI" id="CHEBI:33019"/>
        <dbReference type="ChEBI" id="CHEBI:61378"/>
        <dbReference type="ChEBI" id="CHEBI:82683"/>
        <dbReference type="EC" id="2.7.7.61"/>
    </reaction>
</comment>
<dbReference type="NCBIfam" id="TIGR03124">
    <property type="entry name" value="citrate_citX"/>
    <property type="match status" value="1"/>
</dbReference>
<reference evidence="6 7" key="1">
    <citation type="submission" date="2019-12" db="EMBL/GenBank/DDBJ databases">
        <authorList>
            <person name="Lee S.D."/>
        </authorList>
    </citation>
    <scope>NUCLEOTIDE SEQUENCE [LARGE SCALE GENOMIC DNA]</scope>
    <source>
        <strain evidence="6 7">SAP-6</strain>
    </source>
</reference>
<evidence type="ECO:0000256" key="5">
    <source>
        <dbReference type="ARBA" id="ARBA00048574"/>
    </source>
</evidence>
<dbReference type="EC" id="2.7.7.61" evidence="1"/>
<evidence type="ECO:0000256" key="3">
    <source>
        <dbReference type="ARBA" id="ARBA00022679"/>
    </source>
</evidence>
<dbReference type="Pfam" id="PF03802">
    <property type="entry name" value="CitX"/>
    <property type="match status" value="1"/>
</dbReference>
<keyword evidence="4 6" id="KW-0548">Nucleotidyltransferase</keyword>
<protein>
    <recommendedName>
        <fullName evidence="2">Apo-citrate lyase phosphoribosyl-dephospho-CoA transferase</fullName>
        <ecNumber evidence="1">2.7.7.61</ecNumber>
    </recommendedName>
</protein>
<evidence type="ECO:0000313" key="6">
    <source>
        <dbReference type="EMBL" id="NDL63439.1"/>
    </source>
</evidence>
<sequence length="179" mass="20060">MTVTDSLQFAVSLEELLAARDLRAARQVDWLTRHRRPLISLTLVTPGPVKDSARYRRSMRAALAACDALLRARGWPVLERAVFWPDTGPEAFWAVDHAAVEIKAATVALEQEHALGRLWDIDVFSPDVGVIGRRSLDRPGRPCLLCDQPAHACARSRRHGQEELTDKIEGLLDGYFARR</sequence>
<dbReference type="GO" id="GO:0016829">
    <property type="term" value="F:lyase activity"/>
    <property type="evidence" value="ECO:0007669"/>
    <property type="project" value="UniProtKB-KW"/>
</dbReference>
<dbReference type="InterPro" id="IPR005551">
    <property type="entry name" value="CitX"/>
</dbReference>
<dbReference type="GO" id="GO:0050519">
    <property type="term" value="F:holo-citrate lyase synthase activity"/>
    <property type="evidence" value="ECO:0007669"/>
    <property type="project" value="UniProtKB-EC"/>
</dbReference>
<proteinExistence type="predicted"/>
<evidence type="ECO:0000256" key="1">
    <source>
        <dbReference type="ARBA" id="ARBA00012524"/>
    </source>
</evidence>
<dbReference type="EMBL" id="WUBS01000007">
    <property type="protein sequence ID" value="NDL63439.1"/>
    <property type="molecule type" value="Genomic_DNA"/>
</dbReference>
<organism evidence="6 7">
    <name type="scientific">Acerihabitans arboris</name>
    <dbReference type="NCBI Taxonomy" id="2691583"/>
    <lineage>
        <taxon>Bacteria</taxon>
        <taxon>Pseudomonadati</taxon>
        <taxon>Pseudomonadota</taxon>
        <taxon>Gammaproteobacteria</taxon>
        <taxon>Enterobacterales</taxon>
        <taxon>Pectobacteriaceae</taxon>
        <taxon>Acerihabitans</taxon>
    </lineage>
</organism>
<keyword evidence="7" id="KW-1185">Reference proteome</keyword>
<keyword evidence="3 6" id="KW-0808">Transferase</keyword>
<dbReference type="GO" id="GO:0051191">
    <property type="term" value="P:prosthetic group biosynthetic process"/>
    <property type="evidence" value="ECO:0007669"/>
    <property type="project" value="InterPro"/>
</dbReference>
<name>A0A845SHS5_9GAMM</name>
<evidence type="ECO:0000256" key="2">
    <source>
        <dbReference type="ARBA" id="ARBA00016314"/>
    </source>
</evidence>
<evidence type="ECO:0000256" key="4">
    <source>
        <dbReference type="ARBA" id="ARBA00022695"/>
    </source>
</evidence>
<dbReference type="RefSeq" id="WP_162366153.1">
    <property type="nucleotide sequence ID" value="NZ_WUBS01000007.1"/>
</dbReference>
<keyword evidence="6" id="KW-0456">Lyase</keyword>
<evidence type="ECO:0000313" key="7">
    <source>
        <dbReference type="Proteomes" id="UP000461443"/>
    </source>
</evidence>
<reference evidence="6 7" key="2">
    <citation type="submission" date="2020-02" db="EMBL/GenBank/DDBJ databases">
        <title>The new genus of Enterobacteriales.</title>
        <authorList>
            <person name="Kim I.S."/>
        </authorList>
    </citation>
    <scope>NUCLEOTIDE SEQUENCE [LARGE SCALE GENOMIC DNA]</scope>
    <source>
        <strain evidence="6 7">SAP-6</strain>
    </source>
</reference>
<accession>A0A845SHS5</accession>
<dbReference type="AlphaFoldDB" id="A0A845SHS5"/>
<comment type="caution">
    <text evidence="6">The sequence shown here is derived from an EMBL/GenBank/DDBJ whole genome shotgun (WGS) entry which is preliminary data.</text>
</comment>
<dbReference type="Proteomes" id="UP000461443">
    <property type="component" value="Unassembled WGS sequence"/>
</dbReference>
<gene>
    <name evidence="6" type="primary">citX</name>
    <name evidence="6" type="ORF">GRH90_11860</name>
</gene>